<name>A0A1G8GGH9_9BACL</name>
<dbReference type="AlphaFoldDB" id="A0A1G8GGH9"/>
<reference evidence="2" key="1">
    <citation type="submission" date="2016-10" db="EMBL/GenBank/DDBJ databases">
        <authorList>
            <person name="Varghese N."/>
            <person name="Submissions S."/>
        </authorList>
    </citation>
    <scope>NUCLEOTIDE SEQUENCE [LARGE SCALE GENOMIC DNA]</scope>
    <source>
        <strain evidence="2">CGMCC 1.11012</strain>
    </source>
</reference>
<dbReference type="Proteomes" id="UP000199050">
    <property type="component" value="Unassembled WGS sequence"/>
</dbReference>
<evidence type="ECO:0000313" key="1">
    <source>
        <dbReference type="EMBL" id="SDH93482.1"/>
    </source>
</evidence>
<organism evidence="1 2">
    <name type="scientific">Paenibacillus typhae</name>
    <dbReference type="NCBI Taxonomy" id="1174501"/>
    <lineage>
        <taxon>Bacteria</taxon>
        <taxon>Bacillati</taxon>
        <taxon>Bacillota</taxon>
        <taxon>Bacilli</taxon>
        <taxon>Bacillales</taxon>
        <taxon>Paenibacillaceae</taxon>
        <taxon>Paenibacillus</taxon>
    </lineage>
</organism>
<evidence type="ECO:0000313" key="2">
    <source>
        <dbReference type="Proteomes" id="UP000199050"/>
    </source>
</evidence>
<protein>
    <submittedName>
        <fullName evidence="1">Uncharacterized protein</fullName>
    </submittedName>
</protein>
<proteinExistence type="predicted"/>
<sequence length="56" mass="6448">MLVVLKKWFTDTCPVCQERLQAESDFACTTKSCPQGHYREEAYCTLGVRVTYKALK</sequence>
<keyword evidence="2" id="KW-1185">Reference proteome</keyword>
<gene>
    <name evidence="1" type="ORF">SAMN05216192_10287</name>
</gene>
<dbReference type="EMBL" id="FNDX01000002">
    <property type="protein sequence ID" value="SDH93482.1"/>
    <property type="molecule type" value="Genomic_DNA"/>
</dbReference>
<accession>A0A1G8GGH9</accession>